<organism evidence="3">
    <name type="scientific">Heliothis virescens</name>
    <name type="common">Tobacco budworm moth</name>
    <dbReference type="NCBI Taxonomy" id="7102"/>
    <lineage>
        <taxon>Eukaryota</taxon>
        <taxon>Metazoa</taxon>
        <taxon>Ecdysozoa</taxon>
        <taxon>Arthropoda</taxon>
        <taxon>Hexapoda</taxon>
        <taxon>Insecta</taxon>
        <taxon>Pterygota</taxon>
        <taxon>Neoptera</taxon>
        <taxon>Endopterygota</taxon>
        <taxon>Lepidoptera</taxon>
        <taxon>Glossata</taxon>
        <taxon>Ditrysia</taxon>
        <taxon>Noctuoidea</taxon>
        <taxon>Noctuidae</taxon>
        <taxon>Heliothinae</taxon>
        <taxon>Heliothis</taxon>
    </lineage>
</organism>
<accession>A0A2A4J041</accession>
<dbReference type="PANTHER" id="PTHR15298">
    <property type="entry name" value="L-COA N-ACYLTRANSFERASE-RELATED"/>
    <property type="match status" value="1"/>
</dbReference>
<proteinExistence type="inferred from homology"/>
<protein>
    <recommendedName>
        <fullName evidence="1">Glycine N-acyltransferase-like protein</fullName>
        <ecNumber evidence="1">2.3.1.-</ecNumber>
    </recommendedName>
</protein>
<dbReference type="InterPro" id="IPR010313">
    <property type="entry name" value="Glycine_N-acyltransferase"/>
</dbReference>
<reference evidence="3" key="1">
    <citation type="submission" date="2017-09" db="EMBL/GenBank/DDBJ databases">
        <title>Contemporary evolution of a Lepidopteran species, Heliothis virescens, in response to modern agricultural practices.</title>
        <authorList>
            <person name="Fritz M.L."/>
            <person name="Deyonke A.M."/>
            <person name="Papanicolaou A."/>
            <person name="Micinski S."/>
            <person name="Westbrook J."/>
            <person name="Gould F."/>
        </authorList>
    </citation>
    <scope>NUCLEOTIDE SEQUENCE [LARGE SCALE GENOMIC DNA]</scope>
    <source>
        <strain evidence="3">HvINT-</strain>
        <tissue evidence="3">Whole body</tissue>
    </source>
</reference>
<evidence type="ECO:0000259" key="2">
    <source>
        <dbReference type="PROSITE" id="PS51186"/>
    </source>
</evidence>
<evidence type="ECO:0000313" key="3">
    <source>
        <dbReference type="EMBL" id="PCG64772.1"/>
    </source>
</evidence>
<sequence>MSREPLQYLPPERWGELQALFKQDWTRGVGGYLVLDVQKQWVNEGIKHNFKVYCPYGEVRNGMVAVNDMKGSYEIIIQCPNNDLENLAAALKETKVIDWKKQITVPYTTSHVQELIKQLSKEMNLEIELILPSNVFILETDTPYTDVNLPKGISFELLTNDYVDLLNSTWPHRYEGSTSYFEELIDVKRGYGLFFNNTLICWLLINESGNLLHMYTIKEERKKGYAELLLKLVSNILIENGKPVVAHCLKNNFNACKLYRKAGFNQIGDIAWIYLKRNLD</sequence>
<dbReference type="InterPro" id="IPR016181">
    <property type="entry name" value="Acyl_CoA_acyltransferase"/>
</dbReference>
<dbReference type="EMBL" id="NWSH01004683">
    <property type="protein sequence ID" value="PCG64772.1"/>
    <property type="molecule type" value="Genomic_DNA"/>
</dbReference>
<dbReference type="PROSITE" id="PS51186">
    <property type="entry name" value="GNAT"/>
    <property type="match status" value="1"/>
</dbReference>
<dbReference type="STRING" id="7102.A0A2A4J041"/>
<comment type="similarity">
    <text evidence="1">Belongs to the glycine N-acyltransferase family.</text>
</comment>
<dbReference type="GO" id="GO:0005739">
    <property type="term" value="C:mitochondrion"/>
    <property type="evidence" value="ECO:0007669"/>
    <property type="project" value="InterPro"/>
</dbReference>
<dbReference type="SUPFAM" id="SSF55729">
    <property type="entry name" value="Acyl-CoA N-acyltransferases (Nat)"/>
    <property type="match status" value="1"/>
</dbReference>
<dbReference type="PANTHER" id="PTHR15298:SF1">
    <property type="entry name" value="GLYCINE N-ACYLTRANSFERASE-LIKE PROTEIN"/>
    <property type="match status" value="1"/>
</dbReference>
<feature type="domain" description="N-acetyltransferase" evidence="2">
    <location>
        <begin position="153"/>
        <end position="280"/>
    </location>
</feature>
<dbReference type="InterPro" id="IPR013653">
    <property type="entry name" value="GCN5-like_dom"/>
</dbReference>
<dbReference type="EC" id="2.3.1.-" evidence="1"/>
<keyword evidence="1" id="KW-0012">Acyltransferase</keyword>
<evidence type="ECO:0000256" key="1">
    <source>
        <dbReference type="RuleBase" id="RU368002"/>
    </source>
</evidence>
<dbReference type="GO" id="GO:0047961">
    <property type="term" value="F:glycine N-acyltransferase activity"/>
    <property type="evidence" value="ECO:0007669"/>
    <property type="project" value="InterPro"/>
</dbReference>
<dbReference type="AlphaFoldDB" id="A0A2A4J041"/>
<gene>
    <name evidence="3" type="ORF">B5V51_10123</name>
</gene>
<keyword evidence="1" id="KW-0808">Transferase</keyword>
<comment type="caution">
    <text evidence="3">The sequence shown here is derived from an EMBL/GenBank/DDBJ whole genome shotgun (WGS) entry which is preliminary data.</text>
</comment>
<dbReference type="Gene3D" id="3.40.630.30">
    <property type="match status" value="2"/>
</dbReference>
<dbReference type="Pfam" id="PF08445">
    <property type="entry name" value="FR47"/>
    <property type="match status" value="1"/>
</dbReference>
<dbReference type="InterPro" id="IPR000182">
    <property type="entry name" value="GNAT_dom"/>
</dbReference>
<name>A0A2A4J041_HELVI</name>